<keyword evidence="1" id="KW-0732">Signal</keyword>
<protein>
    <submittedName>
        <fullName evidence="2">Uncharacterized protein</fullName>
    </submittedName>
</protein>
<evidence type="ECO:0000256" key="1">
    <source>
        <dbReference type="SAM" id="SignalP"/>
    </source>
</evidence>
<comment type="caution">
    <text evidence="2">The sequence shown here is derived from an EMBL/GenBank/DDBJ whole genome shotgun (WGS) entry which is preliminary data.</text>
</comment>
<accession>A0AAN7MJV0</accession>
<dbReference type="EMBL" id="JAUNZN010000032">
    <property type="protein sequence ID" value="KAK4807192.1"/>
    <property type="molecule type" value="Genomic_DNA"/>
</dbReference>
<reference evidence="2 3" key="1">
    <citation type="journal article" date="2023" name="J. Hered.">
        <title>Chromosome-level genome of the wood stork (Mycteria americana) provides insight into avian chromosome evolution.</title>
        <authorList>
            <person name="Flamio R. Jr."/>
            <person name="Ramstad K.M."/>
        </authorList>
    </citation>
    <scope>NUCLEOTIDE SEQUENCE [LARGE SCALE GENOMIC DNA]</scope>
    <source>
        <strain evidence="2">JAX WOST 10</strain>
    </source>
</reference>
<keyword evidence="3" id="KW-1185">Reference proteome</keyword>
<evidence type="ECO:0000313" key="3">
    <source>
        <dbReference type="Proteomes" id="UP001333110"/>
    </source>
</evidence>
<name>A0AAN7MJV0_MYCAM</name>
<proteinExistence type="predicted"/>
<organism evidence="2 3">
    <name type="scientific">Mycteria americana</name>
    <name type="common">Wood stork</name>
    <dbReference type="NCBI Taxonomy" id="33587"/>
    <lineage>
        <taxon>Eukaryota</taxon>
        <taxon>Metazoa</taxon>
        <taxon>Chordata</taxon>
        <taxon>Craniata</taxon>
        <taxon>Vertebrata</taxon>
        <taxon>Euteleostomi</taxon>
        <taxon>Archelosauria</taxon>
        <taxon>Archosauria</taxon>
        <taxon>Dinosauria</taxon>
        <taxon>Saurischia</taxon>
        <taxon>Theropoda</taxon>
        <taxon>Coelurosauria</taxon>
        <taxon>Aves</taxon>
        <taxon>Neognathae</taxon>
        <taxon>Neoaves</taxon>
        <taxon>Aequornithes</taxon>
        <taxon>Ciconiiformes</taxon>
        <taxon>Ciconiidae</taxon>
        <taxon>Mycteria</taxon>
    </lineage>
</organism>
<dbReference type="AlphaFoldDB" id="A0AAN7MJV0"/>
<feature type="signal peptide" evidence="1">
    <location>
        <begin position="1"/>
        <end position="23"/>
    </location>
</feature>
<evidence type="ECO:0000313" key="2">
    <source>
        <dbReference type="EMBL" id="KAK4807192.1"/>
    </source>
</evidence>
<dbReference type="Proteomes" id="UP001333110">
    <property type="component" value="Unassembled WGS sequence"/>
</dbReference>
<gene>
    <name evidence="2" type="ORF">QYF61_024312</name>
</gene>
<sequence>MGLFLPRGRTLPFLLNLMRVLSAHFCSLSRSLWMAAQPSGISANPPSFVNDPRDTLLVTGLQLDFVPLITTLWAQPFSQFSVHLTVCSSSPYINSFSMRTLQEKKALLKSRAFSHGTLPSRSLKRPMSALLKSRVDPELHHLMVTAAKAAFDLHIPDEPLLVGEYEVQQTPSPRQLLYHLGQEVVVDAVQEPPGLLMPFCVDPPADVRVVEGPHEDKGLIIERFGLEGTFKDHLVQPTCHGQGHLSLDQVAQSLIQPDLEHFQGWGIHNFSGQPVPVSHHPHRKAFLPYVQSKSTLFQFKSVAPCPVTTGLVLKGRNKVSLEPSLLQAEQPQASLLQAEQVFLVLGTPELDAVLQGRENTTKGSWVEIRTGRSLSNYRITESQNRIGWKRPLRSSSPTVNLTLPKPPLHHVPKHLIQTSFKYLQGWRLNHFPGQPVPMLDNPFSEVKFPNIQSKPPLAQLEAISSCPITCYLGEETDPHLSTTSFQVVVESDEVSPQPPFLQAKQSQLPQPLLIRLLLQTLHQLRCPSLDTVQHLNVPLVVGGPKPNTVFEVRPHQRRVQGHDHFPSPAGHTISDTSQDAIGFLGHLGTLLAHIQPAVNQHPQVLFCRAAFQPLFPKPVALHGVAVAQVQDLALGLVKPHTIDLGPSIQPVQVPLQSLPPLKQINTPTQLGVICKLAEGALDPFVQIIDKDIKQNWPQHRALGNTACERPPTGVNSIHHHSLGLAMQPVLYPAKSTPVQAMSSQFLQENAVGDRVKGFTEVQIDNIHSLSLIH</sequence>
<feature type="chain" id="PRO_5043036150" evidence="1">
    <location>
        <begin position="24"/>
        <end position="773"/>
    </location>
</feature>